<gene>
    <name evidence="2" type="ORF">SAMN05444486_10394</name>
</gene>
<proteinExistence type="predicted"/>
<dbReference type="OrthoDB" id="7838347at2"/>
<sequence length="277" mass="31007">MSYERIGGAALDYRLCEYDGSRLAFRGPKRSLDEPFVAVLGGTETFGKFVPRPYVDRLEDKLEMPCLNLGVMSAGLDAFASDLGVLSMAARAEAVIVQAMGVHNLSNRFYTVHPRRNDRFLRASDQMRKLFRGVDFTEFHFTNHLLRHLARYHPDGFILLMQELQQAWVARMRLLADRVAKPMVLLWFADHGPDEKRGFAHAASAPFGVTQDMIDALEGDMARTVICRASPAALARGYEGMVFADQEALAAMQLLGPAVHQEAADALEPVLRRLLKR</sequence>
<feature type="domain" description="DUF6473" evidence="1">
    <location>
        <begin position="1"/>
        <end position="274"/>
    </location>
</feature>
<protein>
    <recommendedName>
        <fullName evidence="1">DUF6473 domain-containing protein</fullName>
    </recommendedName>
</protein>
<dbReference type="Pfam" id="PF20078">
    <property type="entry name" value="DUF6473"/>
    <property type="match status" value="1"/>
</dbReference>
<evidence type="ECO:0000313" key="2">
    <source>
        <dbReference type="EMBL" id="SDY66639.1"/>
    </source>
</evidence>
<reference evidence="2 3" key="1">
    <citation type="submission" date="2016-10" db="EMBL/GenBank/DDBJ databases">
        <authorList>
            <person name="de Groot N.N."/>
        </authorList>
    </citation>
    <scope>NUCLEOTIDE SEQUENCE [LARGE SCALE GENOMIC DNA]</scope>
    <source>
        <strain evidence="2 3">DSM 24677</strain>
    </source>
</reference>
<dbReference type="AlphaFoldDB" id="A0A1H3LRB5"/>
<evidence type="ECO:0000259" key="1">
    <source>
        <dbReference type="Pfam" id="PF20078"/>
    </source>
</evidence>
<dbReference type="STRING" id="576131.SAMN05444486_10394"/>
<keyword evidence="3" id="KW-1185">Reference proteome</keyword>
<dbReference type="GeneID" id="78125052"/>
<organism evidence="2 3">
    <name type="scientific">Lentibacter algarum</name>
    <dbReference type="NCBI Taxonomy" id="576131"/>
    <lineage>
        <taxon>Bacteria</taxon>
        <taxon>Pseudomonadati</taxon>
        <taxon>Pseudomonadota</taxon>
        <taxon>Alphaproteobacteria</taxon>
        <taxon>Rhodobacterales</taxon>
        <taxon>Roseobacteraceae</taxon>
        <taxon>Lentibacter</taxon>
    </lineage>
</organism>
<dbReference type="RefSeq" id="WP_089891935.1">
    <property type="nucleotide sequence ID" value="NZ_CALJFH010000019.1"/>
</dbReference>
<dbReference type="EMBL" id="FNPR01000003">
    <property type="protein sequence ID" value="SDY66639.1"/>
    <property type="molecule type" value="Genomic_DNA"/>
</dbReference>
<dbReference type="InterPro" id="IPR045524">
    <property type="entry name" value="DUF6473"/>
</dbReference>
<evidence type="ECO:0000313" key="3">
    <source>
        <dbReference type="Proteomes" id="UP000199026"/>
    </source>
</evidence>
<name>A0A1H3LRB5_9RHOB</name>
<dbReference type="Proteomes" id="UP000199026">
    <property type="component" value="Unassembled WGS sequence"/>
</dbReference>
<accession>A0A1H3LRB5</accession>